<gene>
    <name evidence="2" type="primary">lysB</name>
    <name evidence="2" type="ORF">N5923_10020</name>
</gene>
<dbReference type="RefSeq" id="WP_267142438.1">
    <property type="nucleotide sequence ID" value="NZ_JAODIL010000069.1"/>
</dbReference>
<dbReference type="NCBIfam" id="TIGR03495">
    <property type="entry name" value="phage_LysB"/>
    <property type="match status" value="1"/>
</dbReference>
<protein>
    <submittedName>
        <fullName evidence="2">Rz-like lysis system protein LysB</fullName>
    </submittedName>
</protein>
<keyword evidence="1" id="KW-0175">Coiled coil</keyword>
<dbReference type="AlphaFoldDB" id="A0A9J6PQ70"/>
<accession>A0A9J6PQ70</accession>
<name>A0A9J6PQ70_9GAMM</name>
<evidence type="ECO:0000313" key="3">
    <source>
        <dbReference type="Proteomes" id="UP001064262"/>
    </source>
</evidence>
<sequence>MRNLLMAGLLILFSFAGVQSWRLSNAHQTIETQGTTITSQGTKLTQKNSQLIALSILTETSSREQTRLYATAEDTHALLRKRQQKIEDLTRENDELKRWAATTLPDVISRLRQRPAFTGGEDYRKWLSEADPLQAGSGKPAQ</sequence>
<feature type="coiled-coil region" evidence="1">
    <location>
        <begin position="72"/>
        <end position="99"/>
    </location>
</feature>
<keyword evidence="3" id="KW-1185">Reference proteome</keyword>
<proteinExistence type="predicted"/>
<organism evidence="2 3">
    <name type="scientific">Winslowiella arboricola</name>
    <dbReference type="NCBI Taxonomy" id="2978220"/>
    <lineage>
        <taxon>Bacteria</taxon>
        <taxon>Pseudomonadati</taxon>
        <taxon>Pseudomonadota</taxon>
        <taxon>Gammaproteobacteria</taxon>
        <taxon>Enterobacterales</taxon>
        <taxon>Erwiniaceae</taxon>
        <taxon>Winslowiella</taxon>
    </lineage>
</organism>
<evidence type="ECO:0000256" key="1">
    <source>
        <dbReference type="SAM" id="Coils"/>
    </source>
</evidence>
<dbReference type="InterPro" id="IPR020000">
    <property type="entry name" value="Phage_P2_LysB"/>
</dbReference>
<evidence type="ECO:0000313" key="2">
    <source>
        <dbReference type="EMBL" id="MCU5777829.1"/>
    </source>
</evidence>
<reference evidence="2" key="1">
    <citation type="submission" date="2022-09" db="EMBL/GenBank/DDBJ databases">
        <title>Winslowiella arboricola sp. nov., isolated from bleeding cankers on broadleaf hosts.</title>
        <authorList>
            <person name="Brady C."/>
            <person name="Kaur S."/>
            <person name="Crampton B."/>
            <person name="Maddock D."/>
            <person name="Arnold D."/>
            <person name="Denman S."/>
        </authorList>
    </citation>
    <scope>NUCLEOTIDE SEQUENCE</scope>
    <source>
        <strain evidence="2">BAC 15a-03b</strain>
    </source>
</reference>
<dbReference type="Proteomes" id="UP001064262">
    <property type="component" value="Unassembled WGS sequence"/>
</dbReference>
<comment type="caution">
    <text evidence="2">The sequence shown here is derived from an EMBL/GenBank/DDBJ whole genome shotgun (WGS) entry which is preliminary data.</text>
</comment>
<dbReference type="EMBL" id="JAODIM010000040">
    <property type="protein sequence ID" value="MCU5777829.1"/>
    <property type="molecule type" value="Genomic_DNA"/>
</dbReference>